<accession>A0AAV5RM52</accession>
<sequence>MTVEAISYEELHADPEMYLGKLAHEVRISPNNVNVVQTLAEALLETGNAEKAVSHILHAIKLDSKGELGDAKFLWAGQIFGGRKGLQYFETGVNNLLNKLNQVAKTDTATAEVYKKLLCQAYLGMIEIWMTDLCMEPEAEQRCEQLISEAFLCRETDPEAWSVLGSIRISQIKPVEATNALEKSWTLFQQSLLSDEIVDYSIVSKLVRLAQNMLEMRMFQEVLQVCGEVYRLDDQVCDLYYLNCLSHAELIKISQSEEEVQAHIEAAQECLTLLEEVKDKEQEIVEAVQEIVKTLPVKSES</sequence>
<gene>
    <name evidence="1" type="ORF">DASB73_030350</name>
</gene>
<dbReference type="Proteomes" id="UP001362899">
    <property type="component" value="Unassembled WGS sequence"/>
</dbReference>
<dbReference type="InterPro" id="IPR011990">
    <property type="entry name" value="TPR-like_helical_dom_sf"/>
</dbReference>
<evidence type="ECO:0000313" key="1">
    <source>
        <dbReference type="EMBL" id="GMM52072.1"/>
    </source>
</evidence>
<keyword evidence="2" id="KW-1185">Reference proteome</keyword>
<organism evidence="1 2">
    <name type="scientific">Starmerella bacillaris</name>
    <name type="common">Yeast</name>
    <name type="synonym">Candida zemplinina</name>
    <dbReference type="NCBI Taxonomy" id="1247836"/>
    <lineage>
        <taxon>Eukaryota</taxon>
        <taxon>Fungi</taxon>
        <taxon>Dikarya</taxon>
        <taxon>Ascomycota</taxon>
        <taxon>Saccharomycotina</taxon>
        <taxon>Dipodascomycetes</taxon>
        <taxon>Dipodascales</taxon>
        <taxon>Trichomonascaceae</taxon>
        <taxon>Starmerella</taxon>
    </lineage>
</organism>
<reference evidence="1 2" key="1">
    <citation type="journal article" date="2023" name="Elife">
        <title>Identification of key yeast species and microbe-microbe interactions impacting larval growth of Drosophila in the wild.</title>
        <authorList>
            <person name="Mure A."/>
            <person name="Sugiura Y."/>
            <person name="Maeda R."/>
            <person name="Honda K."/>
            <person name="Sakurai N."/>
            <person name="Takahashi Y."/>
            <person name="Watada M."/>
            <person name="Katoh T."/>
            <person name="Gotoh A."/>
            <person name="Gotoh Y."/>
            <person name="Taniguchi I."/>
            <person name="Nakamura K."/>
            <person name="Hayashi T."/>
            <person name="Katayama T."/>
            <person name="Uemura T."/>
            <person name="Hattori Y."/>
        </authorList>
    </citation>
    <scope>NUCLEOTIDE SEQUENCE [LARGE SCALE GENOMIC DNA]</scope>
    <source>
        <strain evidence="1 2">SB-73</strain>
    </source>
</reference>
<evidence type="ECO:0000313" key="2">
    <source>
        <dbReference type="Proteomes" id="UP001362899"/>
    </source>
</evidence>
<dbReference type="SUPFAM" id="SSF48452">
    <property type="entry name" value="TPR-like"/>
    <property type="match status" value="1"/>
</dbReference>
<dbReference type="AlphaFoldDB" id="A0AAV5RM52"/>
<name>A0AAV5RM52_STABA</name>
<comment type="caution">
    <text evidence="1">The sequence shown here is derived from an EMBL/GenBank/DDBJ whole genome shotgun (WGS) entry which is preliminary data.</text>
</comment>
<protein>
    <submittedName>
        <fullName evidence="1">Acl4 protein</fullName>
    </submittedName>
</protein>
<dbReference type="Gene3D" id="1.25.40.10">
    <property type="entry name" value="Tetratricopeptide repeat domain"/>
    <property type="match status" value="1"/>
</dbReference>
<proteinExistence type="predicted"/>
<dbReference type="EMBL" id="BTGC01000008">
    <property type="protein sequence ID" value="GMM52072.1"/>
    <property type="molecule type" value="Genomic_DNA"/>
</dbReference>
<dbReference type="CDD" id="cd24142">
    <property type="entry name" value="ACL4-like"/>
    <property type="match status" value="1"/>
</dbReference>